<reference evidence="1 2" key="1">
    <citation type="journal article" date="2023" name="Insect Mol. Biol.">
        <title>Genome sequencing provides insights into the evolution of gene families encoding plant cell wall-degrading enzymes in longhorned beetles.</title>
        <authorList>
            <person name="Shin N.R."/>
            <person name="Okamura Y."/>
            <person name="Kirsch R."/>
            <person name="Pauchet Y."/>
        </authorList>
    </citation>
    <scope>NUCLEOTIDE SEQUENCE [LARGE SCALE GENOMIC DNA]</scope>
    <source>
        <strain evidence="1">EAD_L_NR</strain>
    </source>
</reference>
<evidence type="ECO:0000313" key="2">
    <source>
        <dbReference type="Proteomes" id="UP001159042"/>
    </source>
</evidence>
<accession>A0AAV8VGW0</accession>
<evidence type="ECO:0000313" key="1">
    <source>
        <dbReference type="EMBL" id="KAJ8913448.1"/>
    </source>
</evidence>
<proteinExistence type="predicted"/>
<name>A0AAV8VGW0_9CUCU</name>
<sequence>MTVTYTAEVATVRGLGCFLKLLARKRGMVSRAVRGAVGQGNLLRSRNQSLGSREEVSIGPSVGIPKIRNELEDEHRM</sequence>
<dbReference type="EMBL" id="JANEYG010000094">
    <property type="protein sequence ID" value="KAJ8913448.1"/>
    <property type="molecule type" value="Genomic_DNA"/>
</dbReference>
<gene>
    <name evidence="1" type="ORF">NQ315_017192</name>
</gene>
<dbReference type="AlphaFoldDB" id="A0AAV8VGW0"/>
<dbReference type="Proteomes" id="UP001159042">
    <property type="component" value="Unassembled WGS sequence"/>
</dbReference>
<keyword evidence="2" id="KW-1185">Reference proteome</keyword>
<protein>
    <submittedName>
        <fullName evidence="1">Uncharacterized protein</fullName>
    </submittedName>
</protein>
<comment type="caution">
    <text evidence="1">The sequence shown here is derived from an EMBL/GenBank/DDBJ whole genome shotgun (WGS) entry which is preliminary data.</text>
</comment>
<organism evidence="1 2">
    <name type="scientific">Exocentrus adspersus</name>
    <dbReference type="NCBI Taxonomy" id="1586481"/>
    <lineage>
        <taxon>Eukaryota</taxon>
        <taxon>Metazoa</taxon>
        <taxon>Ecdysozoa</taxon>
        <taxon>Arthropoda</taxon>
        <taxon>Hexapoda</taxon>
        <taxon>Insecta</taxon>
        <taxon>Pterygota</taxon>
        <taxon>Neoptera</taxon>
        <taxon>Endopterygota</taxon>
        <taxon>Coleoptera</taxon>
        <taxon>Polyphaga</taxon>
        <taxon>Cucujiformia</taxon>
        <taxon>Chrysomeloidea</taxon>
        <taxon>Cerambycidae</taxon>
        <taxon>Lamiinae</taxon>
        <taxon>Acanthocinini</taxon>
        <taxon>Exocentrus</taxon>
    </lineage>
</organism>